<name>A0ABS3FKE2_9FLAO</name>
<evidence type="ECO:0000313" key="2">
    <source>
        <dbReference type="Proteomes" id="UP000664807"/>
    </source>
</evidence>
<reference evidence="1 2" key="1">
    <citation type="submission" date="2021-03" db="EMBL/GenBank/DDBJ databases">
        <title>Muricauda lutimaris sp. nov. and Muricauda ruestringensis sp. nov, two marine members of the Flavobacteriaceae isolated from deep sea sediments of Western Pacific.</title>
        <authorList>
            <person name="Zhao S."/>
            <person name="Liu R."/>
        </authorList>
    </citation>
    <scope>NUCLEOTIDE SEQUENCE [LARGE SCALE GENOMIC DNA]</scope>
    <source>
        <strain evidence="1 2">BC31-3-A3</strain>
    </source>
</reference>
<sequence length="154" mass="17547">MKKMLLASVLLVTVFVLLGGINAFQRNETLNFTFKANSNIPLDTVYAVKYDDCIKESDYPIDYFTHSKEVKGHIDWSIKKVNESVSKFGESIDSTLKNLNTVDAHEFIHQTFQKAKNALTDTSISDIQKYYQCEIMRICHDSDRSLNGNTVGRL</sequence>
<dbReference type="RefSeq" id="WP_207030323.1">
    <property type="nucleotide sequence ID" value="NZ_JAFLNM010000005.1"/>
</dbReference>
<comment type="caution">
    <text evidence="1">The sequence shown here is derived from an EMBL/GenBank/DDBJ whole genome shotgun (WGS) entry which is preliminary data.</text>
</comment>
<proteinExistence type="predicted"/>
<evidence type="ECO:0000313" key="1">
    <source>
        <dbReference type="EMBL" id="MBO0343357.1"/>
    </source>
</evidence>
<accession>A0ABS3FKE2</accession>
<dbReference type="Proteomes" id="UP000664807">
    <property type="component" value="Unassembled WGS sequence"/>
</dbReference>
<keyword evidence="2" id="KW-1185">Reference proteome</keyword>
<organism evidence="1 2">
    <name type="scientific">Flagellimonas profundi</name>
    <dbReference type="NCBI Taxonomy" id="2915620"/>
    <lineage>
        <taxon>Bacteria</taxon>
        <taxon>Pseudomonadati</taxon>
        <taxon>Bacteroidota</taxon>
        <taxon>Flavobacteriia</taxon>
        <taxon>Flavobacteriales</taxon>
        <taxon>Flavobacteriaceae</taxon>
        <taxon>Flagellimonas</taxon>
    </lineage>
</organism>
<protein>
    <submittedName>
        <fullName evidence="1">Uncharacterized protein</fullName>
    </submittedName>
</protein>
<gene>
    <name evidence="1" type="ORF">J0654_17000</name>
</gene>
<dbReference type="EMBL" id="JAFLNM010000005">
    <property type="protein sequence ID" value="MBO0343357.1"/>
    <property type="molecule type" value="Genomic_DNA"/>
</dbReference>